<dbReference type="SUPFAM" id="SSF82185">
    <property type="entry name" value="Histone H3 K4-specific methyltransferase SET7/9 N-terminal domain"/>
    <property type="match status" value="1"/>
</dbReference>
<evidence type="ECO:0000313" key="3">
    <source>
        <dbReference type="EMBL" id="CCQ91759.1"/>
    </source>
</evidence>
<dbReference type="Gene3D" id="1.10.287.110">
    <property type="entry name" value="DnaJ domain"/>
    <property type="match status" value="1"/>
</dbReference>
<dbReference type="AlphaFoldDB" id="M1Z223"/>
<dbReference type="InterPro" id="IPR036869">
    <property type="entry name" value="J_dom_sf"/>
</dbReference>
<gene>
    <name evidence="3" type="ORF">NITGR_800010</name>
</gene>
<dbReference type="SMART" id="SM00698">
    <property type="entry name" value="MORN"/>
    <property type="match status" value="4"/>
</dbReference>
<dbReference type="SUPFAM" id="SSF46565">
    <property type="entry name" value="Chaperone J-domain"/>
    <property type="match status" value="1"/>
</dbReference>
<reference evidence="3 4" key="1">
    <citation type="journal article" date="2013" name="Front. Microbiol.">
        <title>The genome of Nitrospina gracilis illuminates the metabolism and evolution of the major marine nitrite oxidizer.</title>
        <authorList>
            <person name="Luecker S."/>
            <person name="Nowka B."/>
            <person name="Rattei T."/>
            <person name="Spieck E."/>
            <person name="and Daims H."/>
        </authorList>
    </citation>
    <scope>NUCLEOTIDE SEQUENCE [LARGE SCALE GENOMIC DNA]</scope>
    <source>
        <strain evidence="3 4">3/211</strain>
    </source>
</reference>
<dbReference type="Proteomes" id="UP000011704">
    <property type="component" value="Unassembled WGS sequence"/>
</dbReference>
<evidence type="ECO:0000313" key="4">
    <source>
        <dbReference type="Proteomes" id="UP000011704"/>
    </source>
</evidence>
<feature type="domain" description="J" evidence="2">
    <location>
        <begin position="3"/>
        <end position="78"/>
    </location>
</feature>
<dbReference type="PANTHER" id="PTHR23084:SF263">
    <property type="entry name" value="MORN REPEAT-CONTAINING PROTEIN 1"/>
    <property type="match status" value="1"/>
</dbReference>
<proteinExistence type="predicted"/>
<name>M1Z223_NITG3</name>
<dbReference type="CDD" id="cd06257">
    <property type="entry name" value="DnaJ"/>
    <property type="match status" value="1"/>
</dbReference>
<protein>
    <recommendedName>
        <fullName evidence="2">J domain-containing protein</fullName>
    </recommendedName>
</protein>
<dbReference type="OrthoDB" id="2065331at2"/>
<comment type="caution">
    <text evidence="3">The sequence shown here is derived from an EMBL/GenBank/DDBJ whole genome shotgun (WGS) entry which is preliminary data.</text>
</comment>
<dbReference type="SMART" id="SM00271">
    <property type="entry name" value="DnaJ"/>
    <property type="match status" value="1"/>
</dbReference>
<sequence>MIQYYKILGVSSRASLTEIKKAYKEQVKKWHPDRFPHADESAQKKAHDLFSSITEAYQKLVDLHTNRQQGFYEEDRFSGFQRPFNPDFGRTTQPPPPGVRAETDIPGYFIQTFNNGDRYEGQFHNDMMHGMGHYVRANGDVYTGQFRFNKAHGNGKMTFANGDTYTGEFVEDAMCGRGTYIYANGDRYVGRFQADMPHGEGVLISDGKAYGGQWEFGQLRAEGSM</sequence>
<dbReference type="HOGENOM" id="CLU_1228848_0_0_0"/>
<dbReference type="RefSeq" id="WP_005010868.1">
    <property type="nucleotide sequence ID" value="NZ_HG422173.1"/>
</dbReference>
<evidence type="ECO:0000259" key="2">
    <source>
        <dbReference type="PROSITE" id="PS50076"/>
    </source>
</evidence>
<dbReference type="InterPro" id="IPR001623">
    <property type="entry name" value="DnaJ_domain"/>
</dbReference>
<dbReference type="EMBL" id="CAQJ01000089">
    <property type="protein sequence ID" value="CCQ91759.1"/>
    <property type="molecule type" value="Genomic_DNA"/>
</dbReference>
<dbReference type="Pfam" id="PF00226">
    <property type="entry name" value="DnaJ"/>
    <property type="match status" value="1"/>
</dbReference>
<keyword evidence="1" id="KW-0677">Repeat</keyword>
<dbReference type="FunFam" id="2.20.110.10:FF:000002">
    <property type="entry name" value="Phosphatidylinositol 4-phosphate 5-kinase 8"/>
    <property type="match status" value="1"/>
</dbReference>
<dbReference type="PANTHER" id="PTHR23084">
    <property type="entry name" value="PHOSPHATIDYLINOSITOL-4-PHOSPHATE 5-KINASE RELATED"/>
    <property type="match status" value="1"/>
</dbReference>
<dbReference type="InParanoid" id="M1Z223"/>
<dbReference type="InterPro" id="IPR003409">
    <property type="entry name" value="MORN"/>
</dbReference>
<dbReference type="Gene3D" id="2.20.110.10">
    <property type="entry name" value="Histone H3 K4-specific methyltransferase SET7/9 N-terminal domain"/>
    <property type="match status" value="2"/>
</dbReference>
<evidence type="ECO:0000256" key="1">
    <source>
        <dbReference type="ARBA" id="ARBA00022737"/>
    </source>
</evidence>
<keyword evidence="4" id="KW-1185">Reference proteome</keyword>
<dbReference type="PRINTS" id="PR00625">
    <property type="entry name" value="JDOMAIN"/>
</dbReference>
<organism evidence="3 4">
    <name type="scientific">Nitrospina gracilis (strain 3/211)</name>
    <dbReference type="NCBI Taxonomy" id="1266370"/>
    <lineage>
        <taxon>Bacteria</taxon>
        <taxon>Pseudomonadati</taxon>
        <taxon>Nitrospinota/Tectimicrobiota group</taxon>
        <taxon>Nitrospinota</taxon>
        <taxon>Nitrospinia</taxon>
        <taxon>Nitrospinales</taxon>
        <taxon>Nitrospinaceae</taxon>
        <taxon>Nitrospina</taxon>
    </lineage>
</organism>
<dbReference type="PROSITE" id="PS50076">
    <property type="entry name" value="DNAJ_2"/>
    <property type="match status" value="1"/>
</dbReference>
<dbReference type="Pfam" id="PF02493">
    <property type="entry name" value="MORN"/>
    <property type="match status" value="4"/>
</dbReference>
<dbReference type="STRING" id="1266370.NITGR_800010"/>
<accession>M1Z223</accession>